<accession>L0DRJ7</accession>
<geneLocation type="plasmid" evidence="1 2">
    <name>pSINAC02</name>
</geneLocation>
<dbReference type="RefSeq" id="WP_015250704.1">
    <property type="nucleotide sequence ID" value="NC_019894.1"/>
</dbReference>
<sequence length="84" mass="9362">MNNRISRYLAPRPLAAVPTYIRVPGFVVTSIARLWRPGDSGPEGVCRLCERCFAKDDMCVIMVAKYVPPDQAADFSTVGMKRQT</sequence>
<evidence type="ECO:0000313" key="2">
    <source>
        <dbReference type="Proteomes" id="UP000010798"/>
    </source>
</evidence>
<proteinExistence type="predicted"/>
<gene>
    <name evidence="1" type="ordered locus">Sinac_7612</name>
</gene>
<reference evidence="1 2" key="1">
    <citation type="submission" date="2012-02" db="EMBL/GenBank/DDBJ databases">
        <title>Complete sequence of plasmid 2 of Singulisphaera acidiphila DSM 18658.</title>
        <authorList>
            <consortium name="US DOE Joint Genome Institute (JGI-PGF)"/>
            <person name="Lucas S."/>
            <person name="Copeland A."/>
            <person name="Lapidus A."/>
            <person name="Glavina del Rio T."/>
            <person name="Dalin E."/>
            <person name="Tice H."/>
            <person name="Bruce D."/>
            <person name="Goodwin L."/>
            <person name="Pitluck S."/>
            <person name="Peters L."/>
            <person name="Ovchinnikova G."/>
            <person name="Chertkov O."/>
            <person name="Kyrpides N."/>
            <person name="Mavromatis K."/>
            <person name="Ivanova N."/>
            <person name="Brettin T."/>
            <person name="Detter J.C."/>
            <person name="Han C."/>
            <person name="Larimer F."/>
            <person name="Land M."/>
            <person name="Hauser L."/>
            <person name="Markowitz V."/>
            <person name="Cheng J.-F."/>
            <person name="Hugenholtz P."/>
            <person name="Woyke T."/>
            <person name="Wu D."/>
            <person name="Tindall B."/>
            <person name="Pomrenke H."/>
            <person name="Brambilla E."/>
            <person name="Klenk H.-P."/>
            <person name="Eisen J.A."/>
        </authorList>
    </citation>
    <scope>NUCLEOTIDE SEQUENCE [LARGE SCALE GENOMIC DNA]</scope>
    <source>
        <strain evidence="2">ATCC BAA-1392 / DSM 18658 / VKM B-2454 / MOB10</strain>
        <plasmid evidence="1 2">pSINAC02</plasmid>
    </source>
</reference>
<keyword evidence="1" id="KW-0614">Plasmid</keyword>
<evidence type="ECO:0000313" key="1">
    <source>
        <dbReference type="EMBL" id="AGA31643.1"/>
    </source>
</evidence>
<dbReference type="EMBL" id="CP003366">
    <property type="protein sequence ID" value="AGA31643.1"/>
    <property type="molecule type" value="Genomic_DNA"/>
</dbReference>
<protein>
    <submittedName>
        <fullName evidence="1">Uncharacterized protein</fullName>
    </submittedName>
</protein>
<organism evidence="1 2">
    <name type="scientific">Singulisphaera acidiphila (strain ATCC BAA-1392 / DSM 18658 / VKM B-2454 / MOB10)</name>
    <dbReference type="NCBI Taxonomy" id="886293"/>
    <lineage>
        <taxon>Bacteria</taxon>
        <taxon>Pseudomonadati</taxon>
        <taxon>Planctomycetota</taxon>
        <taxon>Planctomycetia</taxon>
        <taxon>Isosphaerales</taxon>
        <taxon>Isosphaeraceae</taxon>
        <taxon>Singulisphaera</taxon>
    </lineage>
</organism>
<dbReference type="AlphaFoldDB" id="L0DRJ7"/>
<name>L0DRJ7_SINAD</name>
<dbReference type="KEGG" id="saci:Sinac_7612"/>
<keyword evidence="2" id="KW-1185">Reference proteome</keyword>
<dbReference type="Proteomes" id="UP000010798">
    <property type="component" value="Plasmid pSINAC02"/>
</dbReference>
<dbReference type="HOGENOM" id="CLU_2525739_0_0_0"/>